<keyword evidence="11" id="KW-1185">Reference proteome</keyword>
<evidence type="ECO:0000313" key="10">
    <source>
        <dbReference type="EMBL" id="CAH0562473.1"/>
    </source>
</evidence>
<evidence type="ECO:0000256" key="3">
    <source>
        <dbReference type="ARBA" id="ARBA00022840"/>
    </source>
</evidence>
<feature type="coiled-coil region" evidence="8">
    <location>
        <begin position="1348"/>
        <end position="1494"/>
    </location>
</feature>
<feature type="domain" description="Kinesin motor" evidence="9">
    <location>
        <begin position="5"/>
        <end position="323"/>
    </location>
</feature>
<dbReference type="InterPro" id="IPR019821">
    <property type="entry name" value="Kinesin_motor_CS"/>
</dbReference>
<dbReference type="PANTHER" id="PTHR47968">
    <property type="entry name" value="CENTROMERE PROTEIN E"/>
    <property type="match status" value="1"/>
</dbReference>
<evidence type="ECO:0000256" key="5">
    <source>
        <dbReference type="ARBA" id="ARBA00023175"/>
    </source>
</evidence>
<keyword evidence="6" id="KW-0206">Cytoskeleton</keyword>
<feature type="coiled-coil region" evidence="8">
    <location>
        <begin position="1771"/>
        <end position="1805"/>
    </location>
</feature>
<dbReference type="OrthoDB" id="6781984at2759"/>
<sequence length="2108" mass="245853">MSADTINVAIRVRPLIGRETAKQTPIYWSVERESIYQIDENGSSINEPFSFDHIYTEHKTNQDIYNGSVLHLVKSTLEGFNSTIFAYGQTSSGKTYTMLGSDCSAGIMQLAITDIFDIISKNTDRKYLISVCYMEIYNEKVNDLLDITAKDLRMREDRHGNHFVAVKESVVMCPTEVFDLMRQGNKNRKIGCTDMNEKSSRSHTILKITIESTLKNSESNACTTASINFVDLAGSERMAQTKAEGARLKEGLHINKSLSTLGLVIKQLSEQEKFINFRDSKLTKLLQNSLGGNAKTLIIATVTVVSTDETQSTLSFAQRAKAVKNKPIINKVVTDQDKIKQYARLSADYKTQLEQELAKNEELQKETNDRNKLIQELEQKLNAIESFRGKKISKIPHRRHTISFHDAPKLAPISHHINKIITPQLPVRSLKRQDEDVFKKPITTRPPSLTTIGEDCEFPMFTDEEACVTPKKEQPNLSEKIRELESDLCLKDQKIFELSEQISELQNKTPRSTPSHTPYKILKTRVATLEEEYSELRLFTKLEEECRSEAEEKSFEDLMELYGGLNKEHESLKYKLEDLEATNEINEAKIAELQKTVTALTTKNHTLTKENANLKSHQVQIGTDYQVLQEIQNEKFKEREKMLVNVINELEKKSEIHESYTKLAKIKENLAERLESHAKEIEKLKTIIQDKEREIKEKDQIILEYDEKALEENEEQGEDIDFEDFSFRLHMLKDILLGANVSSLDISFHKIQIEEDQNNELEMRLFKFHDEIYSLKDNLDKTTKELEKERKNRQDVINALENKLKKIEETSNLNLNLENESKEIKTYKFQMERLISEISAMEQDKENRDFNESTTKLKSKISFEIAIKNKEINEIQLKINEAKKNSLIRINEKIKSLLLQSVNILDSLKVSSDRSPDDFTTLKKNSADQEEIIVNNLNEDIQKLKQEIKDLQKSLEEKNVEIHDKNSINTELIEKLAKEKEKTNHHIEEIENLNREIINLQKSIEDNNLELQINTEIQERFGKLQEDNILQIKDIERLKEDINDLQKSLEEKNVEIHDKNSINTELIENLAKEKDKTNNHIEEIENLNREIINLQKSIEEKNLELQINTETQERFGKLQEDNILQIKDIERLKEDVNDLQKAIEEKNIEIQFKEANISGLNKNLQLSQDELKTTLDILNKTKIRNEELEENQRYILKKTEEIHQRQIEELNNNLTEKDQKLQECLEEMAVNQNRMKDLLLKDQENEQQIRELLNKIEAVNKEIEDNKTVSKENYKQLQETIDNLNSCLSEKSEEIKRIIQNTKEKEEQIKDLEEKNFEMLKKVELFSSEKRLSESSQCEQTLQYLKTIRELSTDLEEKSRQIEGYNAAISGLNENVSKQEEKINEILGELTEEKIEVEDLLQKNQEQDKDKQELVERIEKLNENISEILGELSEKKIEVEDLLQKNQENDKAKQELAERIEKLNAEMTNNEIKLQGYENEKRELLEQITNLGAKVSSTEGVVIDEEKDVQSLEDKKMVIQELNTKIEELYSIIADLKSKNQEQLSLEKQYQEYSSTLELKVSQSQSIIDEQIEEIEKLKKELTIHTEHESRIIKYKTALCSHMKKVETLEKQLEEKESELETIEEERAKKVNELLNKLSEVKKANVDMGKKYSVYIEDLNKEEKKVASLEIELQTRENHWKTKVAELRENVTYNEQLYKAYKEKYVQSSKTEESLRNEIKKLLDKCTEKDDRIADLMDTGRSHTPQELRKIKRQSWQDKNRGDVSTGCDSCRDLEEKILDLTERLEGSNRKLKETVEKLEFLENRKSLNTSTSKELTKVRRQSIHDKHRSLNSSFECDKCEKEIPRLKTLLEEKDKNLTDLLNENHKNSTKGGLSIYIFILIINKKILDSQALKNCLNCVELNSKISQLQQELKAECDRSDEINNVYEECKAVFRRYKKKYPIKSEGPCDDCEALKTKVKGMESVLDLNTKQIESLEHKLSQKNECQDCIKLNSQICSLSRTAKEELEEMKTKFEQKDKKYQESKKYILHFKKIAESKTCDCKSKYEPLLTEKTEKIDEMDKQLNNLSEQKETLDQKCKNLTKISRMRRQEIIVLKGKLGMEVTEEAV</sequence>
<feature type="coiled-coil region" evidence="8">
    <location>
        <begin position="1519"/>
        <end position="1679"/>
    </location>
</feature>
<evidence type="ECO:0000256" key="2">
    <source>
        <dbReference type="ARBA" id="ARBA00022741"/>
    </source>
</evidence>
<dbReference type="PANTHER" id="PTHR47968:SF75">
    <property type="entry name" value="CENTROMERE-ASSOCIATED PROTEIN E"/>
    <property type="match status" value="1"/>
</dbReference>
<organism evidence="10 11">
    <name type="scientific">Brassicogethes aeneus</name>
    <name type="common">Rape pollen beetle</name>
    <name type="synonym">Meligethes aeneus</name>
    <dbReference type="NCBI Taxonomy" id="1431903"/>
    <lineage>
        <taxon>Eukaryota</taxon>
        <taxon>Metazoa</taxon>
        <taxon>Ecdysozoa</taxon>
        <taxon>Arthropoda</taxon>
        <taxon>Hexapoda</taxon>
        <taxon>Insecta</taxon>
        <taxon>Pterygota</taxon>
        <taxon>Neoptera</taxon>
        <taxon>Endopterygota</taxon>
        <taxon>Coleoptera</taxon>
        <taxon>Polyphaga</taxon>
        <taxon>Cucujiformia</taxon>
        <taxon>Nitidulidae</taxon>
        <taxon>Meligethinae</taxon>
        <taxon>Brassicogethes</taxon>
    </lineage>
</organism>
<feature type="coiled-coil region" evidence="8">
    <location>
        <begin position="927"/>
        <end position="1322"/>
    </location>
</feature>
<dbReference type="GO" id="GO:0003777">
    <property type="term" value="F:microtubule motor activity"/>
    <property type="evidence" value="ECO:0007669"/>
    <property type="project" value="InterPro"/>
</dbReference>
<dbReference type="Proteomes" id="UP001154078">
    <property type="component" value="Chromosome 8"/>
</dbReference>
<keyword evidence="4 8" id="KW-0175">Coiled coil</keyword>
<evidence type="ECO:0000256" key="1">
    <source>
        <dbReference type="ARBA" id="ARBA00004245"/>
    </source>
</evidence>
<feature type="coiled-coil region" evidence="8">
    <location>
        <begin position="772"/>
        <end position="885"/>
    </location>
</feature>
<keyword evidence="2 7" id="KW-0547">Nucleotide-binding</keyword>
<dbReference type="PROSITE" id="PS00411">
    <property type="entry name" value="KINESIN_MOTOR_1"/>
    <property type="match status" value="1"/>
</dbReference>
<keyword evidence="3 7" id="KW-0067">ATP-binding</keyword>
<feature type="binding site" evidence="7">
    <location>
        <begin position="88"/>
        <end position="95"/>
    </location>
    <ligand>
        <name>ATP</name>
        <dbReference type="ChEBI" id="CHEBI:30616"/>
    </ligand>
</feature>
<comment type="similarity">
    <text evidence="7">Belongs to the TRAFAC class myosin-kinesin ATPase superfamily. Kinesin family.</text>
</comment>
<accession>A0A9P0BI23</accession>
<dbReference type="InterPro" id="IPR027417">
    <property type="entry name" value="P-loop_NTPase"/>
</dbReference>
<evidence type="ECO:0000256" key="7">
    <source>
        <dbReference type="PROSITE-ProRule" id="PRU00283"/>
    </source>
</evidence>
<protein>
    <recommendedName>
        <fullName evidence="9">Kinesin motor domain-containing protein</fullName>
    </recommendedName>
</protein>
<feature type="coiled-coil region" evidence="8">
    <location>
        <begin position="2050"/>
        <end position="2084"/>
    </location>
</feature>
<dbReference type="SMART" id="SM00129">
    <property type="entry name" value="KISc"/>
    <property type="match status" value="1"/>
</dbReference>
<gene>
    <name evidence="10" type="ORF">MELIAE_LOCUS11576</name>
</gene>
<feature type="coiled-coil region" evidence="8">
    <location>
        <begin position="562"/>
        <end position="708"/>
    </location>
</feature>
<evidence type="ECO:0000256" key="6">
    <source>
        <dbReference type="ARBA" id="ARBA00023212"/>
    </source>
</evidence>
<dbReference type="InterPro" id="IPR001752">
    <property type="entry name" value="Kinesin_motor_dom"/>
</dbReference>
<dbReference type="GO" id="GO:0005524">
    <property type="term" value="F:ATP binding"/>
    <property type="evidence" value="ECO:0007669"/>
    <property type="project" value="UniProtKB-UniRule"/>
</dbReference>
<dbReference type="GO" id="GO:0005874">
    <property type="term" value="C:microtubule"/>
    <property type="evidence" value="ECO:0007669"/>
    <property type="project" value="TreeGrafter"/>
</dbReference>
<keyword evidence="5 7" id="KW-0505">Motor protein</keyword>
<comment type="subcellular location">
    <subcellularLocation>
        <location evidence="1">Cytoplasm</location>
        <location evidence="1">Cytoskeleton</location>
    </subcellularLocation>
</comment>
<name>A0A9P0BI23_BRAAE</name>
<dbReference type="InterPro" id="IPR027640">
    <property type="entry name" value="Kinesin-like_fam"/>
</dbReference>
<reference evidence="10" key="1">
    <citation type="submission" date="2021-12" db="EMBL/GenBank/DDBJ databases">
        <authorList>
            <person name="King R."/>
        </authorList>
    </citation>
    <scope>NUCLEOTIDE SEQUENCE</scope>
</reference>
<evidence type="ECO:0000259" key="9">
    <source>
        <dbReference type="PROSITE" id="PS50067"/>
    </source>
</evidence>
<keyword evidence="6" id="KW-0963">Cytoplasm</keyword>
<dbReference type="GO" id="GO:0000278">
    <property type="term" value="P:mitotic cell cycle"/>
    <property type="evidence" value="ECO:0007669"/>
    <property type="project" value="TreeGrafter"/>
</dbReference>
<dbReference type="PROSITE" id="PS50067">
    <property type="entry name" value="KINESIN_MOTOR_2"/>
    <property type="match status" value="1"/>
</dbReference>
<feature type="coiled-coil region" evidence="8">
    <location>
        <begin position="346"/>
        <end position="390"/>
    </location>
</feature>
<dbReference type="EMBL" id="OV121139">
    <property type="protein sequence ID" value="CAH0562473.1"/>
    <property type="molecule type" value="Genomic_DNA"/>
</dbReference>
<evidence type="ECO:0000313" key="11">
    <source>
        <dbReference type="Proteomes" id="UP001154078"/>
    </source>
</evidence>
<dbReference type="GO" id="GO:0008017">
    <property type="term" value="F:microtubule binding"/>
    <property type="evidence" value="ECO:0007669"/>
    <property type="project" value="InterPro"/>
</dbReference>
<proteinExistence type="inferred from homology"/>
<dbReference type="GO" id="GO:0007018">
    <property type="term" value="P:microtubule-based movement"/>
    <property type="evidence" value="ECO:0007669"/>
    <property type="project" value="InterPro"/>
</dbReference>
<dbReference type="SUPFAM" id="SSF52540">
    <property type="entry name" value="P-loop containing nucleoside triphosphate hydrolases"/>
    <property type="match status" value="1"/>
</dbReference>
<dbReference type="PRINTS" id="PR00380">
    <property type="entry name" value="KINESINHEAVY"/>
</dbReference>
<evidence type="ECO:0000256" key="4">
    <source>
        <dbReference type="ARBA" id="ARBA00023054"/>
    </source>
</evidence>
<dbReference type="Gene3D" id="3.40.850.10">
    <property type="entry name" value="Kinesin motor domain"/>
    <property type="match status" value="1"/>
</dbReference>
<dbReference type="InterPro" id="IPR036961">
    <property type="entry name" value="Kinesin_motor_dom_sf"/>
</dbReference>
<evidence type="ECO:0000256" key="8">
    <source>
        <dbReference type="SAM" id="Coils"/>
    </source>
</evidence>
<dbReference type="FunFam" id="3.40.850.10:FF:000177">
    <property type="entry name" value="Kinesin-like protein"/>
    <property type="match status" value="1"/>
</dbReference>
<dbReference type="Pfam" id="PF00225">
    <property type="entry name" value="Kinesin"/>
    <property type="match status" value="1"/>
</dbReference>